<feature type="compositionally biased region" description="Basic residues" evidence="8">
    <location>
        <begin position="252"/>
        <end position="262"/>
    </location>
</feature>
<dbReference type="GO" id="GO:0030244">
    <property type="term" value="P:cellulose biosynthetic process"/>
    <property type="evidence" value="ECO:0007669"/>
    <property type="project" value="InterPro"/>
</dbReference>
<accession>A0A5N5FTC1</accession>
<dbReference type="GO" id="GO:0016760">
    <property type="term" value="F:cellulose synthase (UDP-forming) activity"/>
    <property type="evidence" value="ECO:0007669"/>
    <property type="project" value="InterPro"/>
</dbReference>
<dbReference type="OrthoDB" id="1927516at2759"/>
<keyword evidence="3" id="KW-0808">Transferase</keyword>
<proteinExistence type="predicted"/>
<evidence type="ECO:0000256" key="6">
    <source>
        <dbReference type="ARBA" id="ARBA00023136"/>
    </source>
</evidence>
<keyword evidence="7" id="KW-0961">Cell wall biogenesis/degradation</keyword>
<dbReference type="GO" id="GO:0071555">
    <property type="term" value="P:cell wall organization"/>
    <property type="evidence" value="ECO:0007669"/>
    <property type="project" value="UniProtKB-KW"/>
</dbReference>
<sequence>MAMIINPFQDHIVEEISFVDWNSPPIYDMYVDEDEANNHFVNEVNDNEPSMHQMASCYCYSSFGCYKDLSKYSKHDANGDASNLQGMDDGKVLLMSQLNFEKNFRQSTIFVTSTWMKQGGVPPSSSPTVMLKEATHMISCGYEDKTKWGLEIGWIYRFITENILRGFKMLNSGWRSFSIKKKESGPTTFERMGKWSFHEYFVAWNTLITVNFILLLWLLWKNLQGHPKDRGRPNETQGQVFFENGRMMREPRLKKKKNKLKTSRVSESTISDVS</sequence>
<feature type="region of interest" description="Disordered" evidence="8">
    <location>
        <begin position="247"/>
        <end position="274"/>
    </location>
</feature>
<evidence type="ECO:0000256" key="2">
    <source>
        <dbReference type="ARBA" id="ARBA00022676"/>
    </source>
</evidence>
<keyword evidence="11" id="KW-1185">Reference proteome</keyword>
<evidence type="ECO:0000313" key="10">
    <source>
        <dbReference type="EMBL" id="KAB2604462.1"/>
    </source>
</evidence>
<reference evidence="10 11" key="1">
    <citation type="submission" date="2019-09" db="EMBL/GenBank/DDBJ databases">
        <authorList>
            <person name="Ou C."/>
        </authorList>
    </citation>
    <scope>NUCLEOTIDE SEQUENCE [LARGE SCALE GENOMIC DNA]</scope>
    <source>
        <strain evidence="10">S2</strain>
        <tissue evidence="10">Leaf</tissue>
    </source>
</reference>
<dbReference type="GO" id="GO:0012505">
    <property type="term" value="C:endomembrane system"/>
    <property type="evidence" value="ECO:0007669"/>
    <property type="project" value="UniProtKB-SubCell"/>
</dbReference>
<comment type="subcellular location">
    <subcellularLocation>
        <location evidence="1">Endomembrane system</location>
    </subcellularLocation>
</comment>
<feature type="compositionally biased region" description="Polar residues" evidence="8">
    <location>
        <begin position="263"/>
        <end position="274"/>
    </location>
</feature>
<keyword evidence="5 9" id="KW-1133">Transmembrane helix</keyword>
<evidence type="ECO:0000256" key="5">
    <source>
        <dbReference type="ARBA" id="ARBA00022989"/>
    </source>
</evidence>
<keyword evidence="2" id="KW-0328">Glycosyltransferase</keyword>
<dbReference type="EMBL" id="SMOL01000619">
    <property type="protein sequence ID" value="KAB2604462.1"/>
    <property type="molecule type" value="Genomic_DNA"/>
</dbReference>
<organism evidence="10 11">
    <name type="scientific">Pyrus ussuriensis x Pyrus communis</name>
    <dbReference type="NCBI Taxonomy" id="2448454"/>
    <lineage>
        <taxon>Eukaryota</taxon>
        <taxon>Viridiplantae</taxon>
        <taxon>Streptophyta</taxon>
        <taxon>Embryophyta</taxon>
        <taxon>Tracheophyta</taxon>
        <taxon>Spermatophyta</taxon>
        <taxon>Magnoliopsida</taxon>
        <taxon>eudicotyledons</taxon>
        <taxon>Gunneridae</taxon>
        <taxon>Pentapetalae</taxon>
        <taxon>rosids</taxon>
        <taxon>fabids</taxon>
        <taxon>Rosales</taxon>
        <taxon>Rosaceae</taxon>
        <taxon>Amygdaloideae</taxon>
        <taxon>Maleae</taxon>
        <taxon>Pyrus</taxon>
    </lineage>
</organism>
<dbReference type="AlphaFoldDB" id="A0A5N5FTC1"/>
<dbReference type="Pfam" id="PF03552">
    <property type="entry name" value="Cellulose_synt"/>
    <property type="match status" value="1"/>
</dbReference>
<evidence type="ECO:0000256" key="1">
    <source>
        <dbReference type="ARBA" id="ARBA00004308"/>
    </source>
</evidence>
<gene>
    <name evidence="10" type="ORF">D8674_036913</name>
</gene>
<dbReference type="GO" id="GO:0016020">
    <property type="term" value="C:membrane"/>
    <property type="evidence" value="ECO:0007669"/>
    <property type="project" value="InterPro"/>
</dbReference>
<dbReference type="Proteomes" id="UP000327157">
    <property type="component" value="Unassembled WGS sequence"/>
</dbReference>
<dbReference type="PANTHER" id="PTHR13301">
    <property type="entry name" value="X-BOX TRANSCRIPTION FACTOR-RELATED"/>
    <property type="match status" value="1"/>
</dbReference>
<dbReference type="InterPro" id="IPR005150">
    <property type="entry name" value="Cellulose_synth"/>
</dbReference>
<feature type="transmembrane region" description="Helical" evidence="9">
    <location>
        <begin position="201"/>
        <end position="220"/>
    </location>
</feature>
<evidence type="ECO:0000256" key="3">
    <source>
        <dbReference type="ARBA" id="ARBA00022679"/>
    </source>
</evidence>
<evidence type="ECO:0000256" key="9">
    <source>
        <dbReference type="SAM" id="Phobius"/>
    </source>
</evidence>
<protein>
    <submittedName>
        <fullName evidence="10">Cellulose synthase A catalytic subunit 7</fullName>
    </submittedName>
</protein>
<name>A0A5N5FTC1_9ROSA</name>
<evidence type="ECO:0000256" key="7">
    <source>
        <dbReference type="ARBA" id="ARBA00023316"/>
    </source>
</evidence>
<keyword evidence="6 9" id="KW-0472">Membrane</keyword>
<evidence type="ECO:0000313" key="11">
    <source>
        <dbReference type="Proteomes" id="UP000327157"/>
    </source>
</evidence>
<evidence type="ECO:0000256" key="8">
    <source>
        <dbReference type="SAM" id="MobiDB-lite"/>
    </source>
</evidence>
<reference evidence="10 11" key="2">
    <citation type="submission" date="2019-11" db="EMBL/GenBank/DDBJ databases">
        <title>A de novo genome assembly of a pear dwarfing rootstock.</title>
        <authorList>
            <person name="Wang F."/>
            <person name="Wang J."/>
            <person name="Li S."/>
            <person name="Zhang Y."/>
            <person name="Fang M."/>
            <person name="Ma L."/>
            <person name="Zhao Y."/>
            <person name="Jiang S."/>
        </authorList>
    </citation>
    <scope>NUCLEOTIDE SEQUENCE [LARGE SCALE GENOMIC DNA]</scope>
    <source>
        <strain evidence="10">S2</strain>
        <tissue evidence="10">Leaf</tissue>
    </source>
</reference>
<keyword evidence="4 9" id="KW-0812">Transmembrane</keyword>
<comment type="caution">
    <text evidence="10">The sequence shown here is derived from an EMBL/GenBank/DDBJ whole genome shotgun (WGS) entry which is preliminary data.</text>
</comment>
<evidence type="ECO:0000256" key="4">
    <source>
        <dbReference type="ARBA" id="ARBA00022692"/>
    </source>
</evidence>